<feature type="transmembrane region" description="Helical" evidence="2">
    <location>
        <begin position="21"/>
        <end position="45"/>
    </location>
</feature>
<keyword evidence="2" id="KW-0472">Membrane</keyword>
<keyword evidence="2" id="KW-0812">Transmembrane</keyword>
<evidence type="ECO:0000256" key="1">
    <source>
        <dbReference type="SAM" id="MobiDB-lite"/>
    </source>
</evidence>
<evidence type="ECO:0000313" key="3">
    <source>
        <dbReference type="EMBL" id="CAE2248160.1"/>
    </source>
</evidence>
<organism evidence="3">
    <name type="scientific">Prymnesium polylepis</name>
    <dbReference type="NCBI Taxonomy" id="72548"/>
    <lineage>
        <taxon>Eukaryota</taxon>
        <taxon>Haptista</taxon>
        <taxon>Haptophyta</taxon>
        <taxon>Prymnesiophyceae</taxon>
        <taxon>Prymnesiales</taxon>
        <taxon>Prymnesiaceae</taxon>
        <taxon>Prymnesium</taxon>
    </lineage>
</organism>
<dbReference type="AlphaFoldDB" id="A0A7S4MW82"/>
<reference evidence="3" key="1">
    <citation type="submission" date="2021-01" db="EMBL/GenBank/DDBJ databases">
        <authorList>
            <person name="Corre E."/>
            <person name="Pelletier E."/>
            <person name="Niang G."/>
            <person name="Scheremetjew M."/>
            <person name="Finn R."/>
            <person name="Kale V."/>
            <person name="Holt S."/>
            <person name="Cochrane G."/>
            <person name="Meng A."/>
            <person name="Brown T."/>
            <person name="Cohen L."/>
        </authorList>
    </citation>
    <scope>NUCLEOTIDE SEQUENCE</scope>
    <source>
        <strain evidence="3">UIO037</strain>
    </source>
</reference>
<feature type="region of interest" description="Disordered" evidence="1">
    <location>
        <begin position="94"/>
        <end position="121"/>
    </location>
</feature>
<protein>
    <submittedName>
        <fullName evidence="3">Uncharacterized protein</fullName>
    </submittedName>
</protein>
<feature type="transmembrane region" description="Helical" evidence="2">
    <location>
        <begin position="57"/>
        <end position="77"/>
    </location>
</feature>
<feature type="compositionally biased region" description="Basic and acidic residues" evidence="1">
    <location>
        <begin position="110"/>
        <end position="121"/>
    </location>
</feature>
<name>A0A7S4MW82_9EUKA</name>
<dbReference type="EMBL" id="HBKO01031324">
    <property type="protein sequence ID" value="CAE2248160.1"/>
    <property type="molecule type" value="Transcribed_RNA"/>
</dbReference>
<sequence length="121" mass="12532">MLQKPDLSFAHIRWRKRLDRALQLSIIGTVAALVGRVAAAALAFAVRGIARAPLPPLARPLLVAAPLAAAVAAALGVRRRVGGDVADVLASQVEVAPEPEAEDGAGDTTAPRERVGSRPGY</sequence>
<gene>
    <name evidence="3" type="ORF">CPOL0286_LOCUS14271</name>
</gene>
<keyword evidence="2" id="KW-1133">Transmembrane helix</keyword>
<evidence type="ECO:0000256" key="2">
    <source>
        <dbReference type="SAM" id="Phobius"/>
    </source>
</evidence>
<proteinExistence type="predicted"/>
<accession>A0A7S4MW82</accession>